<dbReference type="GO" id="GO:0006412">
    <property type="term" value="P:translation"/>
    <property type="evidence" value="ECO:0007669"/>
    <property type="project" value="UniProtKB-UniRule"/>
</dbReference>
<feature type="active site" evidence="5">
    <location>
        <position position="158"/>
    </location>
</feature>
<feature type="binding site" evidence="5">
    <location>
        <position position="157"/>
    </location>
    <ligand>
        <name>Fe cation</name>
        <dbReference type="ChEBI" id="CHEBI:24875"/>
    </ligand>
</feature>
<keyword evidence="3 5" id="KW-0648">Protein biosynthesis</keyword>
<dbReference type="RefSeq" id="WP_216941479.1">
    <property type="nucleotide sequence ID" value="NZ_CP077062.1"/>
</dbReference>
<dbReference type="PANTHER" id="PTHR10458">
    <property type="entry name" value="PEPTIDE DEFORMYLASE"/>
    <property type="match status" value="1"/>
</dbReference>
<dbReference type="InterPro" id="IPR023635">
    <property type="entry name" value="Peptide_deformylase"/>
</dbReference>
<comment type="catalytic activity">
    <reaction evidence="5">
        <text>N-terminal N-formyl-L-methionyl-[peptide] + H2O = N-terminal L-methionyl-[peptide] + formate</text>
        <dbReference type="Rhea" id="RHEA:24420"/>
        <dbReference type="Rhea" id="RHEA-COMP:10639"/>
        <dbReference type="Rhea" id="RHEA-COMP:10640"/>
        <dbReference type="ChEBI" id="CHEBI:15377"/>
        <dbReference type="ChEBI" id="CHEBI:15740"/>
        <dbReference type="ChEBI" id="CHEBI:49298"/>
        <dbReference type="ChEBI" id="CHEBI:64731"/>
        <dbReference type="EC" id="3.5.1.88"/>
    </reaction>
</comment>
<dbReference type="EC" id="3.5.1.88" evidence="5"/>
<dbReference type="Pfam" id="PF01327">
    <property type="entry name" value="Pep_deformylase"/>
    <property type="match status" value="1"/>
</dbReference>
<dbReference type="HAMAP" id="MF_00163">
    <property type="entry name" value="Pep_deformylase"/>
    <property type="match status" value="1"/>
</dbReference>
<keyword evidence="8" id="KW-1185">Reference proteome</keyword>
<dbReference type="Proteomes" id="UP000683575">
    <property type="component" value="Chromosome"/>
</dbReference>
<feature type="binding site" evidence="5">
    <location>
        <position position="115"/>
    </location>
    <ligand>
        <name>Fe cation</name>
        <dbReference type="ChEBI" id="CHEBI:24875"/>
    </ligand>
</feature>
<comment type="similarity">
    <text evidence="5">Belongs to the polypeptide deformylase family.</text>
</comment>
<reference evidence="7" key="1">
    <citation type="submission" date="2021-06" db="EMBL/GenBank/DDBJ databases">
        <title>Complete genome sequence of Nocardioides sp. G188.</title>
        <authorList>
            <person name="Im W.-T."/>
        </authorList>
    </citation>
    <scope>NUCLEOTIDE SEQUENCE</scope>
    <source>
        <strain evidence="7">G188</strain>
    </source>
</reference>
<dbReference type="KEGG" id="nps:KRR39_07790"/>
<feature type="compositionally biased region" description="Polar residues" evidence="6">
    <location>
        <begin position="1"/>
        <end position="13"/>
    </location>
</feature>
<evidence type="ECO:0000256" key="5">
    <source>
        <dbReference type="HAMAP-Rule" id="MF_00163"/>
    </source>
</evidence>
<keyword evidence="4 5" id="KW-0408">Iron</keyword>
<accession>A0A975T2F1</accession>
<evidence type="ECO:0000256" key="1">
    <source>
        <dbReference type="ARBA" id="ARBA00022723"/>
    </source>
</evidence>
<dbReference type="NCBIfam" id="TIGR00079">
    <property type="entry name" value="pept_deformyl"/>
    <property type="match status" value="1"/>
</dbReference>
<name>A0A975T2F1_9ACTN</name>
<dbReference type="FunFam" id="3.90.45.10:FF:000004">
    <property type="entry name" value="Peptide deformylase"/>
    <property type="match status" value="1"/>
</dbReference>
<dbReference type="CDD" id="cd00487">
    <property type="entry name" value="Pep_deformylase"/>
    <property type="match status" value="1"/>
</dbReference>
<comment type="function">
    <text evidence="5">Removes the formyl group from the N-terminal Met of newly synthesized proteins. Requires at least a dipeptide for an efficient rate of reaction. N-terminal L-methionine is a prerequisite for activity but the enzyme has broad specificity at other positions.</text>
</comment>
<dbReference type="AlphaFoldDB" id="A0A975T2F1"/>
<evidence type="ECO:0000256" key="4">
    <source>
        <dbReference type="ARBA" id="ARBA00023004"/>
    </source>
</evidence>
<dbReference type="GO" id="GO:0042586">
    <property type="term" value="F:peptide deformylase activity"/>
    <property type="evidence" value="ECO:0007669"/>
    <property type="project" value="UniProtKB-UniRule"/>
</dbReference>
<dbReference type="GO" id="GO:0046872">
    <property type="term" value="F:metal ion binding"/>
    <property type="evidence" value="ECO:0007669"/>
    <property type="project" value="UniProtKB-KW"/>
</dbReference>
<evidence type="ECO:0000313" key="8">
    <source>
        <dbReference type="Proteomes" id="UP000683575"/>
    </source>
</evidence>
<protein>
    <recommendedName>
        <fullName evidence="5">Peptide deformylase</fullName>
        <shortName evidence="5">PDF</shortName>
        <ecNumber evidence="5">3.5.1.88</ecNumber>
    </recommendedName>
    <alternativeName>
        <fullName evidence="5">Polypeptide deformylase</fullName>
    </alternativeName>
</protein>
<organism evidence="7 8">
    <name type="scientific">Nocardioides panacis</name>
    <dbReference type="NCBI Taxonomy" id="2849501"/>
    <lineage>
        <taxon>Bacteria</taxon>
        <taxon>Bacillati</taxon>
        <taxon>Actinomycetota</taxon>
        <taxon>Actinomycetes</taxon>
        <taxon>Propionibacteriales</taxon>
        <taxon>Nocardioidaceae</taxon>
        <taxon>Nocardioides</taxon>
    </lineage>
</organism>
<feature type="region of interest" description="Disordered" evidence="6">
    <location>
        <begin position="1"/>
        <end position="27"/>
    </location>
</feature>
<proteinExistence type="inferred from homology"/>
<dbReference type="EMBL" id="CP077062">
    <property type="protein sequence ID" value="QWZ09633.1"/>
    <property type="molecule type" value="Genomic_DNA"/>
</dbReference>
<dbReference type="PANTHER" id="PTHR10458:SF2">
    <property type="entry name" value="PEPTIDE DEFORMYLASE, MITOCHONDRIAL"/>
    <property type="match status" value="1"/>
</dbReference>
<evidence type="ECO:0000256" key="2">
    <source>
        <dbReference type="ARBA" id="ARBA00022801"/>
    </source>
</evidence>
<comment type="cofactor">
    <cofactor evidence="5">
        <name>Fe(2+)</name>
        <dbReference type="ChEBI" id="CHEBI:29033"/>
    </cofactor>
    <text evidence="5">Binds 1 Fe(2+) ion.</text>
</comment>
<dbReference type="NCBIfam" id="NF001159">
    <property type="entry name" value="PRK00150.1-3"/>
    <property type="match status" value="1"/>
</dbReference>
<evidence type="ECO:0000256" key="3">
    <source>
        <dbReference type="ARBA" id="ARBA00022917"/>
    </source>
</evidence>
<feature type="binding site" evidence="5">
    <location>
        <position position="161"/>
    </location>
    <ligand>
        <name>Fe cation</name>
        <dbReference type="ChEBI" id="CHEBI:24875"/>
    </ligand>
</feature>
<sequence>MSEQSDAPSTPSSALPEGGTVRPITRWGEPVMHRTQEPVTAFDDELRALVADMVATMYAADGVGLAACQIGVDRSVFVFDCPDDQGVRHVGVVCNPELFLPEGRDRRLDDGEEGCLSLPGAFVPCARPSYAQVEGQDLDGRPVRFAGDGLFARCLQHESDHCHGTVFGDRLNKRSRKRLFKEADGAAEDFPPGWPVGAG</sequence>
<evidence type="ECO:0000256" key="6">
    <source>
        <dbReference type="SAM" id="MobiDB-lite"/>
    </source>
</evidence>
<gene>
    <name evidence="5 7" type="primary">def</name>
    <name evidence="7" type="ORF">KRR39_07790</name>
</gene>
<dbReference type="PIRSF" id="PIRSF004749">
    <property type="entry name" value="Pep_def"/>
    <property type="match status" value="1"/>
</dbReference>
<keyword evidence="1 5" id="KW-0479">Metal-binding</keyword>
<evidence type="ECO:0000313" key="7">
    <source>
        <dbReference type="EMBL" id="QWZ09633.1"/>
    </source>
</evidence>
<keyword evidence="2 5" id="KW-0378">Hydrolase</keyword>